<evidence type="ECO:0000256" key="1">
    <source>
        <dbReference type="SAM" id="MobiDB-lite"/>
    </source>
</evidence>
<proteinExistence type="predicted"/>
<keyword evidence="4" id="KW-1185">Reference proteome</keyword>
<sequence length="200" mass="21220">MLYLKQIIAVVKTCMKMSCCLVSVCSACCGEGSCGLGNYIMSTPAIGVPPPPHHHPHAHGPSNSQALNGDLPYQLTPIVSPLHGSTTNFLTSPQFHSGTRYNAHPMVASVGGHGARGAGCPRLPPAYSVAAQMARLHRLGRAHSHEGVTTVTAAGNPGGLIAPQTHYRPEPEDEDEDGELAAYYTFLHLFVFGFLLVVKK</sequence>
<feature type="region of interest" description="Disordered" evidence="1">
    <location>
        <begin position="47"/>
        <end position="66"/>
    </location>
</feature>
<evidence type="ECO:0000256" key="2">
    <source>
        <dbReference type="SAM" id="Phobius"/>
    </source>
</evidence>
<dbReference type="AlphaFoldDB" id="A0A1B0CL50"/>
<dbReference type="EMBL" id="AJWK01016910">
    <property type="status" value="NOT_ANNOTATED_CDS"/>
    <property type="molecule type" value="Genomic_DNA"/>
</dbReference>
<keyword evidence="2" id="KW-1133">Transmembrane helix</keyword>
<dbReference type="Proteomes" id="UP000092461">
    <property type="component" value="Unassembled WGS sequence"/>
</dbReference>
<evidence type="ECO:0000313" key="4">
    <source>
        <dbReference type="Proteomes" id="UP000092461"/>
    </source>
</evidence>
<feature type="region of interest" description="Disordered" evidence="1">
    <location>
        <begin position="152"/>
        <end position="174"/>
    </location>
</feature>
<accession>A0A1B0CL50</accession>
<dbReference type="VEuPathDB" id="VectorBase:LLONM1_006092"/>
<name>A0A1B0CL50_LUTLO</name>
<dbReference type="EnsemblMetazoa" id="LLOJ005337-RA">
    <property type="protein sequence ID" value="LLOJ005337-PA"/>
    <property type="gene ID" value="LLOJ005337"/>
</dbReference>
<protein>
    <submittedName>
        <fullName evidence="3">Uncharacterized protein</fullName>
    </submittedName>
</protein>
<evidence type="ECO:0000313" key="3">
    <source>
        <dbReference type="EnsemblMetazoa" id="LLOJ005337-PA"/>
    </source>
</evidence>
<keyword evidence="2" id="KW-0812">Transmembrane</keyword>
<dbReference type="VEuPathDB" id="VectorBase:LLOJ005337"/>
<feature type="transmembrane region" description="Helical" evidence="2">
    <location>
        <begin position="180"/>
        <end position="198"/>
    </location>
</feature>
<keyword evidence="2" id="KW-0472">Membrane</keyword>
<organism evidence="3 4">
    <name type="scientific">Lutzomyia longipalpis</name>
    <name type="common">Sand fly</name>
    <dbReference type="NCBI Taxonomy" id="7200"/>
    <lineage>
        <taxon>Eukaryota</taxon>
        <taxon>Metazoa</taxon>
        <taxon>Ecdysozoa</taxon>
        <taxon>Arthropoda</taxon>
        <taxon>Hexapoda</taxon>
        <taxon>Insecta</taxon>
        <taxon>Pterygota</taxon>
        <taxon>Neoptera</taxon>
        <taxon>Endopterygota</taxon>
        <taxon>Diptera</taxon>
        <taxon>Nematocera</taxon>
        <taxon>Psychodoidea</taxon>
        <taxon>Psychodidae</taxon>
        <taxon>Lutzomyia</taxon>
        <taxon>Lutzomyia</taxon>
    </lineage>
</organism>
<reference evidence="3" key="1">
    <citation type="submission" date="2020-05" db="UniProtKB">
        <authorList>
            <consortium name="EnsemblMetazoa"/>
        </authorList>
    </citation>
    <scope>IDENTIFICATION</scope>
    <source>
        <strain evidence="3">Jacobina</strain>
    </source>
</reference>